<dbReference type="OrthoDB" id="127674at2759"/>
<reference evidence="2" key="1">
    <citation type="submission" date="2023-04" db="EMBL/GenBank/DDBJ databases">
        <title>Phytophthora fragariaefolia NBRC 109709.</title>
        <authorList>
            <person name="Ichikawa N."/>
            <person name="Sato H."/>
            <person name="Tonouchi N."/>
        </authorList>
    </citation>
    <scope>NUCLEOTIDE SEQUENCE</scope>
    <source>
        <strain evidence="2">NBRC 109709</strain>
    </source>
</reference>
<accession>A0A9W6Y887</accession>
<dbReference type="AlphaFoldDB" id="A0A9W6Y887"/>
<sequence>MLDATAHMLLLLQQAKIKDERPADASFLPLSLAMACLLRQLPAGLAPPAGGLSFPQLDRLPQQTLERRLAALLLDEPLQAFTFVCALVRYVKLARQLLGVCHEHMSNRRTTVQATQAVVQAVALALPPAVLEAEEEQEEEEKEMEKVVEKKEEKKPVMTSNKETGKVSEYRTAGDRPAAGAVATDPAGIMRRAVGRDVGDGSAVLETMKKFPTDVRIQSHGVRALKGIVRGAVVEEKPAAASLLTTDSGSEGDEDGRVQALCQGAQKDEARSRLAIQMIIDKMKQFPDALPLQRDGLLCLAEYANQADANIATITSSGGIISLIDAMVALPDDVSANMAGLSVLAHPKIAGTYSKPRAGPMFF</sequence>
<name>A0A9W6Y887_9STRA</name>
<evidence type="ECO:0000313" key="2">
    <source>
        <dbReference type="EMBL" id="GMF55771.1"/>
    </source>
</evidence>
<dbReference type="EMBL" id="BSXT01003855">
    <property type="protein sequence ID" value="GMF55771.1"/>
    <property type="molecule type" value="Genomic_DNA"/>
</dbReference>
<keyword evidence="3" id="KW-1185">Reference proteome</keyword>
<evidence type="ECO:0000256" key="1">
    <source>
        <dbReference type="SAM" id="MobiDB-lite"/>
    </source>
</evidence>
<feature type="compositionally biased region" description="Acidic residues" evidence="1">
    <location>
        <begin position="133"/>
        <end position="142"/>
    </location>
</feature>
<feature type="region of interest" description="Disordered" evidence="1">
    <location>
        <begin position="133"/>
        <end position="166"/>
    </location>
</feature>
<feature type="compositionally biased region" description="Basic and acidic residues" evidence="1">
    <location>
        <begin position="143"/>
        <end position="156"/>
    </location>
</feature>
<comment type="caution">
    <text evidence="2">The sequence shown here is derived from an EMBL/GenBank/DDBJ whole genome shotgun (WGS) entry which is preliminary data.</text>
</comment>
<dbReference type="Proteomes" id="UP001165121">
    <property type="component" value="Unassembled WGS sequence"/>
</dbReference>
<evidence type="ECO:0000313" key="3">
    <source>
        <dbReference type="Proteomes" id="UP001165121"/>
    </source>
</evidence>
<organism evidence="2 3">
    <name type="scientific">Phytophthora fragariaefolia</name>
    <dbReference type="NCBI Taxonomy" id="1490495"/>
    <lineage>
        <taxon>Eukaryota</taxon>
        <taxon>Sar</taxon>
        <taxon>Stramenopiles</taxon>
        <taxon>Oomycota</taxon>
        <taxon>Peronosporomycetes</taxon>
        <taxon>Peronosporales</taxon>
        <taxon>Peronosporaceae</taxon>
        <taxon>Phytophthora</taxon>
    </lineage>
</organism>
<protein>
    <submittedName>
        <fullName evidence="2">Unnamed protein product</fullName>
    </submittedName>
</protein>
<proteinExistence type="predicted"/>
<gene>
    <name evidence="2" type="ORF">Pfra01_002352100</name>
</gene>